<protein>
    <submittedName>
        <fullName evidence="1">Uncharacterized protein</fullName>
    </submittedName>
</protein>
<name>A0ABC8LW15_ERUVS</name>
<proteinExistence type="predicted"/>
<reference evidence="1 2" key="1">
    <citation type="submission" date="2022-03" db="EMBL/GenBank/DDBJ databases">
        <authorList>
            <person name="Macdonald S."/>
            <person name="Ahmed S."/>
            <person name="Newling K."/>
        </authorList>
    </citation>
    <scope>NUCLEOTIDE SEQUENCE [LARGE SCALE GENOMIC DNA]</scope>
</reference>
<organism evidence="1 2">
    <name type="scientific">Eruca vesicaria subsp. sativa</name>
    <name type="common">Garden rocket</name>
    <name type="synonym">Eruca sativa</name>
    <dbReference type="NCBI Taxonomy" id="29727"/>
    <lineage>
        <taxon>Eukaryota</taxon>
        <taxon>Viridiplantae</taxon>
        <taxon>Streptophyta</taxon>
        <taxon>Embryophyta</taxon>
        <taxon>Tracheophyta</taxon>
        <taxon>Spermatophyta</taxon>
        <taxon>Magnoliopsida</taxon>
        <taxon>eudicotyledons</taxon>
        <taxon>Gunneridae</taxon>
        <taxon>Pentapetalae</taxon>
        <taxon>rosids</taxon>
        <taxon>malvids</taxon>
        <taxon>Brassicales</taxon>
        <taxon>Brassicaceae</taxon>
        <taxon>Brassiceae</taxon>
        <taxon>Eruca</taxon>
    </lineage>
</organism>
<accession>A0ABC8LW15</accession>
<dbReference type="AlphaFoldDB" id="A0ABC8LW15"/>
<dbReference type="Proteomes" id="UP001642260">
    <property type="component" value="Unassembled WGS sequence"/>
</dbReference>
<evidence type="ECO:0000313" key="2">
    <source>
        <dbReference type="Proteomes" id="UP001642260"/>
    </source>
</evidence>
<keyword evidence="2" id="KW-1185">Reference proteome</keyword>
<gene>
    <name evidence="1" type="ORF">ERUC_LOCUS40153</name>
</gene>
<dbReference type="EMBL" id="CAKOAT010752931">
    <property type="protein sequence ID" value="CAH8387670.1"/>
    <property type="molecule type" value="Genomic_DNA"/>
</dbReference>
<sequence>MSFLLCPGGGGDSSARACPVPLRTGTGVLPQESRLLLPVCERRWCLDRFLVGVGGETVIWLVVYGVKSLPVRFPTHGPSQTFVDLNLPVVVSYVCSGVLLSRILVSSSVCGGSALAFVSVRVFGGGVFVEQSARVSEALWYLGLLWSSGLLGFLRPSPVWDWFGPVLC</sequence>
<comment type="caution">
    <text evidence="1">The sequence shown here is derived from an EMBL/GenBank/DDBJ whole genome shotgun (WGS) entry which is preliminary data.</text>
</comment>
<evidence type="ECO:0000313" key="1">
    <source>
        <dbReference type="EMBL" id="CAH8387670.1"/>
    </source>
</evidence>